<gene>
    <name evidence="7" type="ORF">JOC86_003864</name>
</gene>
<evidence type="ECO:0000256" key="4">
    <source>
        <dbReference type="ARBA" id="ARBA00022777"/>
    </source>
</evidence>
<comment type="caution">
    <text evidence="7">The sequence shown here is derived from an EMBL/GenBank/DDBJ whole genome shotgun (WGS) entry which is preliminary data.</text>
</comment>
<dbReference type="GO" id="GO:0008673">
    <property type="term" value="F:2-dehydro-3-deoxygluconokinase activity"/>
    <property type="evidence" value="ECO:0007669"/>
    <property type="project" value="UniProtKB-EC"/>
</dbReference>
<keyword evidence="5" id="KW-0067">ATP-binding</keyword>
<evidence type="ECO:0000256" key="1">
    <source>
        <dbReference type="ARBA" id="ARBA00010688"/>
    </source>
</evidence>
<dbReference type="InterPro" id="IPR050306">
    <property type="entry name" value="PfkB_Carbo_kinase"/>
</dbReference>
<proteinExistence type="inferred from homology"/>
<comment type="similarity">
    <text evidence="1">Belongs to the carbohydrate kinase PfkB family.</text>
</comment>
<evidence type="ECO:0000256" key="2">
    <source>
        <dbReference type="ARBA" id="ARBA00022679"/>
    </source>
</evidence>
<dbReference type="PANTHER" id="PTHR43085:SF1">
    <property type="entry name" value="PSEUDOURIDINE KINASE-RELATED"/>
    <property type="match status" value="1"/>
</dbReference>
<dbReference type="Pfam" id="PF00294">
    <property type="entry name" value="PfkB"/>
    <property type="match status" value="1"/>
</dbReference>
<dbReference type="Proteomes" id="UP001646157">
    <property type="component" value="Unassembled WGS sequence"/>
</dbReference>
<keyword evidence="4" id="KW-0418">Kinase</keyword>
<keyword evidence="3" id="KW-0547">Nucleotide-binding</keyword>
<dbReference type="PROSITE" id="PS00584">
    <property type="entry name" value="PFKB_KINASES_2"/>
    <property type="match status" value="1"/>
</dbReference>
<dbReference type="EMBL" id="JAFBDZ010000004">
    <property type="protein sequence ID" value="MBM7587291.1"/>
    <property type="molecule type" value="Genomic_DNA"/>
</dbReference>
<evidence type="ECO:0000256" key="3">
    <source>
        <dbReference type="ARBA" id="ARBA00022741"/>
    </source>
</evidence>
<accession>A0ABS2NIC5</accession>
<dbReference type="InterPro" id="IPR029056">
    <property type="entry name" value="Ribokinase-like"/>
</dbReference>
<sequence length="320" mass="34999">MLDVVTFGESMVLFSPERPGRLRHVHTYSKQLGGAESNVAIGLSRLGVRAGWFSKLGRDEFGYYIQSAIQGEGVDTSRVLFDEQAPTGLYLKEYVREGMVNVMYYRHMSAASQMSPSDLDESYIASAKILHITGITPALSSSCAETVEAAIDIARHHGVKIVFDPNIRLKLFRSKEEARAVLREIADKSDIVLAGKGEGEVLTGDTDVQEIASEFHRTGVKTVVIKMEDKGAYYSSDAEKGMVEAFSVKQVIDPVGAGDGFAAGFLASLLREEGLKQAVKAGNAVGAMMVQSYGDMEGLPTWDELEEFLNKVNDTEQVRR</sequence>
<protein>
    <submittedName>
        <fullName evidence="7">2-dehydro-3-deoxygluconokinase</fullName>
        <ecNumber evidence="7">2.7.1.45</ecNumber>
    </submittedName>
</protein>
<dbReference type="InterPro" id="IPR011611">
    <property type="entry name" value="PfkB_dom"/>
</dbReference>
<keyword evidence="8" id="KW-1185">Reference proteome</keyword>
<evidence type="ECO:0000259" key="6">
    <source>
        <dbReference type="Pfam" id="PF00294"/>
    </source>
</evidence>
<dbReference type="InterPro" id="IPR002173">
    <property type="entry name" value="Carboh/pur_kinase_PfkB_CS"/>
</dbReference>
<evidence type="ECO:0000313" key="7">
    <source>
        <dbReference type="EMBL" id="MBM7587291.1"/>
    </source>
</evidence>
<feature type="domain" description="Carbohydrate kinase PfkB" evidence="6">
    <location>
        <begin position="2"/>
        <end position="301"/>
    </location>
</feature>
<name>A0ABS2NIC5_9BACI</name>
<dbReference type="EC" id="2.7.1.45" evidence="7"/>
<dbReference type="CDD" id="cd01166">
    <property type="entry name" value="KdgK"/>
    <property type="match status" value="1"/>
</dbReference>
<dbReference type="PANTHER" id="PTHR43085">
    <property type="entry name" value="HEXOKINASE FAMILY MEMBER"/>
    <property type="match status" value="1"/>
</dbReference>
<evidence type="ECO:0000256" key="5">
    <source>
        <dbReference type="ARBA" id="ARBA00022840"/>
    </source>
</evidence>
<reference evidence="7 8" key="1">
    <citation type="submission" date="2021-01" db="EMBL/GenBank/DDBJ databases">
        <title>Genomic Encyclopedia of Type Strains, Phase IV (KMG-IV): sequencing the most valuable type-strain genomes for metagenomic binning, comparative biology and taxonomic classification.</title>
        <authorList>
            <person name="Goeker M."/>
        </authorList>
    </citation>
    <scope>NUCLEOTIDE SEQUENCE [LARGE SCALE GENOMIC DNA]</scope>
    <source>
        <strain evidence="7 8">DSM 24834</strain>
    </source>
</reference>
<keyword evidence="2 7" id="KW-0808">Transferase</keyword>
<organism evidence="7 8">
    <name type="scientific">Rossellomorea pakistanensis</name>
    <dbReference type="NCBI Taxonomy" id="992288"/>
    <lineage>
        <taxon>Bacteria</taxon>
        <taxon>Bacillati</taxon>
        <taxon>Bacillota</taxon>
        <taxon>Bacilli</taxon>
        <taxon>Bacillales</taxon>
        <taxon>Bacillaceae</taxon>
        <taxon>Rossellomorea</taxon>
    </lineage>
</organism>
<dbReference type="Gene3D" id="3.40.1190.20">
    <property type="match status" value="1"/>
</dbReference>
<dbReference type="SUPFAM" id="SSF53613">
    <property type="entry name" value="Ribokinase-like"/>
    <property type="match status" value="1"/>
</dbReference>
<evidence type="ECO:0000313" key="8">
    <source>
        <dbReference type="Proteomes" id="UP001646157"/>
    </source>
</evidence>